<protein>
    <submittedName>
        <fullName evidence="2">Putative membrane protein</fullName>
    </submittedName>
</protein>
<dbReference type="InParanoid" id="C1F5H6"/>
<feature type="transmembrane region" description="Helical" evidence="1">
    <location>
        <begin position="82"/>
        <end position="106"/>
    </location>
</feature>
<proteinExistence type="predicted"/>
<dbReference type="Proteomes" id="UP000002207">
    <property type="component" value="Chromosome"/>
</dbReference>
<keyword evidence="1" id="KW-1133">Transmembrane helix</keyword>
<dbReference type="EMBL" id="CP001472">
    <property type="protein sequence ID" value="ACO32613.1"/>
    <property type="molecule type" value="Genomic_DNA"/>
</dbReference>
<dbReference type="eggNOG" id="COG0604">
    <property type="taxonomic scope" value="Bacteria"/>
</dbReference>
<sequence>MELLDRYLQAVSKHLPGARRQDILAELRANLEAQLEDRQEALGRGLTEGEAGDWLREMGAPWQVAARYLPQQSLIGPMIFPVYWYALRMALLWALVIYTVVSALLVALGTQGAGAVAGAVLRAPDVLFMVAAWVTLVFAGIEFFALRFPGSCDEVLRKMMEWSPASLPPVEKSRRGRAPRSFAHAMAEFVFGVLFLVWLVLVPFYPFLLLGPGVVYLHASPFEITHAVAVFFYWVVGLNVFQVAWRGVDLARGSWQRPRRMQQLLFEAYGLIPMVVLLTAPGHAVVRLKHPAVDGAHYAGTVSQINAGVHQGLLVLMVIVVLQFAWNLWQWAREMRADG</sequence>
<organism evidence="2 3">
    <name type="scientific">Acidobacterium capsulatum (strain ATCC 51196 / DSM 11244 / BCRC 80197 / JCM 7670 / NBRC 15755 / NCIMB 13165 / 161)</name>
    <dbReference type="NCBI Taxonomy" id="240015"/>
    <lineage>
        <taxon>Bacteria</taxon>
        <taxon>Pseudomonadati</taxon>
        <taxon>Acidobacteriota</taxon>
        <taxon>Terriglobia</taxon>
        <taxon>Terriglobales</taxon>
        <taxon>Acidobacteriaceae</taxon>
        <taxon>Acidobacterium</taxon>
    </lineage>
</organism>
<evidence type="ECO:0000313" key="3">
    <source>
        <dbReference type="Proteomes" id="UP000002207"/>
    </source>
</evidence>
<evidence type="ECO:0000313" key="2">
    <source>
        <dbReference type="EMBL" id="ACO32613.1"/>
    </source>
</evidence>
<feature type="transmembrane region" description="Helical" evidence="1">
    <location>
        <begin position="266"/>
        <end position="288"/>
    </location>
</feature>
<dbReference type="AlphaFoldDB" id="C1F5H6"/>
<feature type="transmembrane region" description="Helical" evidence="1">
    <location>
        <begin position="182"/>
        <end position="204"/>
    </location>
</feature>
<keyword evidence="1" id="KW-0812">Transmembrane</keyword>
<dbReference type="STRING" id="240015.ACP_1351"/>
<gene>
    <name evidence="2" type="ordered locus">ACP_1351</name>
</gene>
<keyword evidence="3" id="KW-1185">Reference proteome</keyword>
<feature type="transmembrane region" description="Helical" evidence="1">
    <location>
        <begin position="126"/>
        <end position="148"/>
    </location>
</feature>
<name>C1F5H6_ACIC5</name>
<evidence type="ECO:0000256" key="1">
    <source>
        <dbReference type="SAM" id="Phobius"/>
    </source>
</evidence>
<accession>C1F5H6</accession>
<dbReference type="KEGG" id="aca:ACP_1351"/>
<feature type="transmembrane region" description="Helical" evidence="1">
    <location>
        <begin position="224"/>
        <end position="245"/>
    </location>
</feature>
<feature type="transmembrane region" description="Helical" evidence="1">
    <location>
        <begin position="308"/>
        <end position="329"/>
    </location>
</feature>
<dbReference type="HOGENOM" id="CLU_070272_0_0_0"/>
<reference evidence="2 3" key="1">
    <citation type="journal article" date="2009" name="Appl. Environ. Microbiol.">
        <title>Three genomes from the phylum Acidobacteria provide insight into the lifestyles of these microorganisms in soils.</title>
        <authorList>
            <person name="Ward N.L."/>
            <person name="Challacombe J.F."/>
            <person name="Janssen P.H."/>
            <person name="Henrissat B."/>
            <person name="Coutinho P.M."/>
            <person name="Wu M."/>
            <person name="Xie G."/>
            <person name="Haft D.H."/>
            <person name="Sait M."/>
            <person name="Badger J."/>
            <person name="Barabote R.D."/>
            <person name="Bradley B."/>
            <person name="Brettin T.S."/>
            <person name="Brinkac L.M."/>
            <person name="Bruce D."/>
            <person name="Creasy T."/>
            <person name="Daugherty S.C."/>
            <person name="Davidsen T.M."/>
            <person name="DeBoy R.T."/>
            <person name="Detter J.C."/>
            <person name="Dodson R.J."/>
            <person name="Durkin A.S."/>
            <person name="Ganapathy A."/>
            <person name="Gwinn-Giglio M."/>
            <person name="Han C.S."/>
            <person name="Khouri H."/>
            <person name="Kiss H."/>
            <person name="Kothari S.P."/>
            <person name="Madupu R."/>
            <person name="Nelson K.E."/>
            <person name="Nelson W.C."/>
            <person name="Paulsen I."/>
            <person name="Penn K."/>
            <person name="Ren Q."/>
            <person name="Rosovitz M.J."/>
            <person name="Selengut J.D."/>
            <person name="Shrivastava S."/>
            <person name="Sullivan S.A."/>
            <person name="Tapia R."/>
            <person name="Thompson L.S."/>
            <person name="Watkins K.L."/>
            <person name="Yang Q."/>
            <person name="Yu C."/>
            <person name="Zafar N."/>
            <person name="Zhou L."/>
            <person name="Kuske C.R."/>
        </authorList>
    </citation>
    <scope>NUCLEOTIDE SEQUENCE [LARGE SCALE GENOMIC DNA]</scope>
    <source>
        <strain evidence="3">ATCC 51196 / DSM 11244 / BCRC 80197 / JCM 7670 / NBRC 15755 / NCIMB 13165 / 161</strain>
    </source>
</reference>
<keyword evidence="1" id="KW-0472">Membrane</keyword>